<dbReference type="AlphaFoldDB" id="A0A7X2GY56"/>
<dbReference type="InterPro" id="IPR011204">
    <property type="entry name" value="Virulence_RhuM-like"/>
</dbReference>
<evidence type="ECO:0000313" key="1">
    <source>
        <dbReference type="EMBL" id="MRN37824.1"/>
    </source>
</evidence>
<name>A0A7X2GY56_9NEIS</name>
<accession>A0A7X2GY56</accession>
<dbReference type="PANTHER" id="PTHR35810">
    <property type="entry name" value="CYTOPLASMIC PROTEIN-RELATED"/>
    <property type="match status" value="1"/>
</dbReference>
<dbReference type="EMBL" id="WJXO01000001">
    <property type="protein sequence ID" value="MRN37824.1"/>
    <property type="molecule type" value="Genomic_DNA"/>
</dbReference>
<evidence type="ECO:0000313" key="2">
    <source>
        <dbReference type="Proteomes" id="UP000486297"/>
    </source>
</evidence>
<dbReference type="PIRSF" id="PIRSF015268">
    <property type="entry name" value="Virulence_RhuM"/>
    <property type="match status" value="1"/>
</dbReference>
<dbReference type="RefSeq" id="WP_095502404.1">
    <property type="nucleotide sequence ID" value="NZ_WJXO01000001.1"/>
</dbReference>
<gene>
    <name evidence="1" type="ORF">GJU80_04795</name>
</gene>
<sequence>MDDLIIYNSDDGKVQVALLVADDEAWLTQSQLAELFDTSVPNIATHIKNIIEDNELDADSVIKDYLITAQDGKHYQVKHYALAMILAVGFRVRSPRGVQFRRWANTQLRAFLDKGFLLDKERLKNPQGRLDHFDELLEQIREIRASEMRFYQKVRELFALSADYEKNDKAAQMFFAEAQNKLIYAVTRQTAAELIIARADANQPNMGLTAWKGSVVRKGDIVVAKNYLHHDELDSLNRLVMIFLESAELRVKNRQDLTLSFWRNNVDALLEFNGFPVLADKGSRSHAQMERIAAQQYDLFNQARKQEKQRLADAEDLQALAHLQADLEKRKP</sequence>
<comment type="caution">
    <text evidence="1">The sequence shown here is derived from an EMBL/GenBank/DDBJ whole genome shotgun (WGS) entry which is preliminary data.</text>
</comment>
<reference evidence="1" key="1">
    <citation type="journal article" name="Emerg. Infect. Dis.">
        <title>Two cases of a newly characterized neisseria species.</title>
        <authorList>
            <person name="Mustapha M."/>
            <person name="Lemos A.P.S."/>
            <person name="Harrison L.H."/>
            <person name="Vantyne D."/>
            <person name="Sacchi C.T."/>
        </authorList>
    </citation>
    <scope>NUCLEOTIDE SEQUENCE</scope>
    <source>
        <strain evidence="1">N.95.16</strain>
    </source>
</reference>
<keyword evidence="2" id="KW-1185">Reference proteome</keyword>
<dbReference type="PANTHER" id="PTHR35810:SF1">
    <property type="entry name" value="CYTOPLASMIC PROTEIN"/>
    <property type="match status" value="1"/>
</dbReference>
<protein>
    <submittedName>
        <fullName evidence="1">Hydroxyacid dehydrogenase</fullName>
    </submittedName>
</protein>
<proteinExistence type="predicted"/>
<organism evidence="1 2">
    <name type="scientific">Neisseria brasiliensis</name>
    <dbReference type="NCBI Taxonomy" id="2666100"/>
    <lineage>
        <taxon>Bacteria</taxon>
        <taxon>Pseudomonadati</taxon>
        <taxon>Pseudomonadota</taxon>
        <taxon>Betaproteobacteria</taxon>
        <taxon>Neisseriales</taxon>
        <taxon>Neisseriaceae</taxon>
        <taxon>Neisseria</taxon>
    </lineage>
</organism>
<dbReference type="Pfam" id="PF13310">
    <property type="entry name" value="Virulence_RhuM"/>
    <property type="match status" value="1"/>
</dbReference>
<dbReference type="Proteomes" id="UP000486297">
    <property type="component" value="Unassembled WGS sequence"/>
</dbReference>